<evidence type="ECO:0000313" key="3">
    <source>
        <dbReference type="Proteomes" id="UP000507470"/>
    </source>
</evidence>
<accession>A0A6J8BWE6</accession>
<protein>
    <submittedName>
        <fullName evidence="2">Uncharacterized protein</fullName>
    </submittedName>
</protein>
<evidence type="ECO:0000256" key="1">
    <source>
        <dbReference type="SAM" id="MobiDB-lite"/>
    </source>
</evidence>
<dbReference type="EMBL" id="CACVKT020003954">
    <property type="protein sequence ID" value="CAC5387019.1"/>
    <property type="molecule type" value="Genomic_DNA"/>
</dbReference>
<sequence length="268" mass="30621">MNTKTLKCASFYVIIISVIGGIYCSHFSRMRTRQNNARRQNLADTVLRNSLTYEAIILELLKRRLGITRQQTIVTNPVTVSLPDNFIQENVHTIRNKRPHFQTTRNTRPPTQTFRNTRPPTQSFWNTRPSTQAFRNTRPPTQSRNIIHSTKPPPQTTIRNLNNNQVAGTPIQLMSQSTQSRLSGQSNSVRINTVVQTKNTQSKQIYNGIISLRKNGGFEFQSPNGVRLSIPNKSGKLILRPVSNGVELNYVTPIPTRPTMFEEEEFEF</sequence>
<evidence type="ECO:0000313" key="2">
    <source>
        <dbReference type="EMBL" id="CAC5387019.1"/>
    </source>
</evidence>
<feature type="compositionally biased region" description="Polar residues" evidence="1">
    <location>
        <begin position="122"/>
        <end position="148"/>
    </location>
</feature>
<feature type="region of interest" description="Disordered" evidence="1">
    <location>
        <begin position="101"/>
        <end position="157"/>
    </location>
</feature>
<dbReference type="AlphaFoldDB" id="A0A6J8BWE6"/>
<dbReference type="OrthoDB" id="10367853at2759"/>
<feature type="compositionally biased region" description="Low complexity" evidence="1">
    <location>
        <begin position="101"/>
        <end position="121"/>
    </location>
</feature>
<proteinExistence type="predicted"/>
<reference evidence="2 3" key="1">
    <citation type="submission" date="2020-06" db="EMBL/GenBank/DDBJ databases">
        <authorList>
            <person name="Li R."/>
            <person name="Bekaert M."/>
        </authorList>
    </citation>
    <scope>NUCLEOTIDE SEQUENCE [LARGE SCALE GENOMIC DNA]</scope>
    <source>
        <strain evidence="3">wild</strain>
    </source>
</reference>
<organism evidence="2 3">
    <name type="scientific">Mytilus coruscus</name>
    <name type="common">Sea mussel</name>
    <dbReference type="NCBI Taxonomy" id="42192"/>
    <lineage>
        <taxon>Eukaryota</taxon>
        <taxon>Metazoa</taxon>
        <taxon>Spiralia</taxon>
        <taxon>Lophotrochozoa</taxon>
        <taxon>Mollusca</taxon>
        <taxon>Bivalvia</taxon>
        <taxon>Autobranchia</taxon>
        <taxon>Pteriomorphia</taxon>
        <taxon>Mytilida</taxon>
        <taxon>Mytiloidea</taxon>
        <taxon>Mytilidae</taxon>
        <taxon>Mytilinae</taxon>
        <taxon>Mytilus</taxon>
    </lineage>
</organism>
<gene>
    <name evidence="2" type="ORF">MCOR_22396</name>
</gene>
<dbReference type="Proteomes" id="UP000507470">
    <property type="component" value="Unassembled WGS sequence"/>
</dbReference>
<name>A0A6J8BWE6_MYTCO</name>
<keyword evidence="3" id="KW-1185">Reference proteome</keyword>